<comment type="caution">
    <text evidence="1">The sequence shown here is derived from an EMBL/GenBank/DDBJ whole genome shotgun (WGS) entry which is preliminary data.</text>
</comment>
<name>A0AAN7B329_9PEZI</name>
<reference evidence="1" key="1">
    <citation type="journal article" date="2023" name="Mol. Phylogenet. Evol.">
        <title>Genome-scale phylogeny and comparative genomics of the fungal order Sordariales.</title>
        <authorList>
            <person name="Hensen N."/>
            <person name="Bonometti L."/>
            <person name="Westerberg I."/>
            <person name="Brannstrom I.O."/>
            <person name="Guillou S."/>
            <person name="Cros-Aarteil S."/>
            <person name="Calhoun S."/>
            <person name="Haridas S."/>
            <person name="Kuo A."/>
            <person name="Mondo S."/>
            <person name="Pangilinan J."/>
            <person name="Riley R."/>
            <person name="LaButti K."/>
            <person name="Andreopoulos B."/>
            <person name="Lipzen A."/>
            <person name="Chen C."/>
            <person name="Yan M."/>
            <person name="Daum C."/>
            <person name="Ng V."/>
            <person name="Clum A."/>
            <person name="Steindorff A."/>
            <person name="Ohm R.A."/>
            <person name="Martin F."/>
            <person name="Silar P."/>
            <person name="Natvig D.O."/>
            <person name="Lalanne C."/>
            <person name="Gautier V."/>
            <person name="Ament-Velasquez S.L."/>
            <person name="Kruys A."/>
            <person name="Hutchinson M.I."/>
            <person name="Powell A.J."/>
            <person name="Barry K."/>
            <person name="Miller A.N."/>
            <person name="Grigoriev I.V."/>
            <person name="Debuchy R."/>
            <person name="Gladieux P."/>
            <person name="Hiltunen Thoren M."/>
            <person name="Johannesson H."/>
        </authorList>
    </citation>
    <scope>NUCLEOTIDE SEQUENCE</scope>
    <source>
        <strain evidence="1">PSN293</strain>
    </source>
</reference>
<reference evidence="1" key="2">
    <citation type="submission" date="2023-05" db="EMBL/GenBank/DDBJ databases">
        <authorList>
            <consortium name="Lawrence Berkeley National Laboratory"/>
            <person name="Steindorff A."/>
            <person name="Hensen N."/>
            <person name="Bonometti L."/>
            <person name="Westerberg I."/>
            <person name="Brannstrom I.O."/>
            <person name="Guillou S."/>
            <person name="Cros-Aarteil S."/>
            <person name="Calhoun S."/>
            <person name="Haridas S."/>
            <person name="Kuo A."/>
            <person name="Mondo S."/>
            <person name="Pangilinan J."/>
            <person name="Riley R."/>
            <person name="Labutti K."/>
            <person name="Andreopoulos B."/>
            <person name="Lipzen A."/>
            <person name="Chen C."/>
            <person name="Yanf M."/>
            <person name="Daum C."/>
            <person name="Ng V."/>
            <person name="Clum A."/>
            <person name="Ohm R."/>
            <person name="Martin F."/>
            <person name="Silar P."/>
            <person name="Natvig D."/>
            <person name="Lalanne C."/>
            <person name="Gautier V."/>
            <person name="Ament-Velasquez S.L."/>
            <person name="Kruys A."/>
            <person name="Hutchinson M.I."/>
            <person name="Powell A.J."/>
            <person name="Barry K."/>
            <person name="Miller A.N."/>
            <person name="Grigoriev I.V."/>
            <person name="Debuchy R."/>
            <person name="Gladieux P."/>
            <person name="Thoren M.H."/>
            <person name="Johannesson H."/>
        </authorList>
    </citation>
    <scope>NUCLEOTIDE SEQUENCE</scope>
    <source>
        <strain evidence="1">PSN293</strain>
    </source>
</reference>
<dbReference type="AlphaFoldDB" id="A0AAN7B329"/>
<keyword evidence="2" id="KW-1185">Reference proteome</keyword>
<evidence type="ECO:0000313" key="2">
    <source>
        <dbReference type="Proteomes" id="UP001301769"/>
    </source>
</evidence>
<dbReference type="Proteomes" id="UP001301769">
    <property type="component" value="Unassembled WGS sequence"/>
</dbReference>
<gene>
    <name evidence="1" type="ORF">QBC37DRAFT_378410</name>
</gene>
<proteinExistence type="predicted"/>
<accession>A0AAN7B329</accession>
<organism evidence="1 2">
    <name type="scientific">Rhypophila decipiens</name>
    <dbReference type="NCBI Taxonomy" id="261697"/>
    <lineage>
        <taxon>Eukaryota</taxon>
        <taxon>Fungi</taxon>
        <taxon>Dikarya</taxon>
        <taxon>Ascomycota</taxon>
        <taxon>Pezizomycotina</taxon>
        <taxon>Sordariomycetes</taxon>
        <taxon>Sordariomycetidae</taxon>
        <taxon>Sordariales</taxon>
        <taxon>Naviculisporaceae</taxon>
        <taxon>Rhypophila</taxon>
    </lineage>
</organism>
<dbReference type="EMBL" id="MU858216">
    <property type="protein sequence ID" value="KAK4209108.1"/>
    <property type="molecule type" value="Genomic_DNA"/>
</dbReference>
<sequence>MSDTFPFLSLPAEMRNLVYNILVPVGSYAEFVPSQGWRYREGAVAGQSTRLDIATVVRLASASRQLRSEVLGHAFGRMIFHTEMDLQETPGGWMARHHKQRMWLSSNWPVPAPTSSVLPRIQNPSLSIPRFELVCLWSGLLTIPSSLGEFRSIKRLEIVRADVDHDLAVETRHIGVLGQGRRQETCARKRGTWRVARKEYVRAIYLCTTMYV</sequence>
<protein>
    <submittedName>
        <fullName evidence="1">Uncharacterized protein</fullName>
    </submittedName>
</protein>
<evidence type="ECO:0000313" key="1">
    <source>
        <dbReference type="EMBL" id="KAK4209108.1"/>
    </source>
</evidence>